<dbReference type="PANTHER" id="PTHR35526">
    <property type="entry name" value="ANTI-SIGMA-F FACTOR RSBW-RELATED"/>
    <property type="match status" value="1"/>
</dbReference>
<dbReference type="Proteomes" id="UP000373449">
    <property type="component" value="Unassembled WGS sequence"/>
</dbReference>
<keyword evidence="5" id="KW-1185">Reference proteome</keyword>
<dbReference type="GO" id="GO:0005524">
    <property type="term" value="F:ATP binding"/>
    <property type="evidence" value="ECO:0007669"/>
    <property type="project" value="UniProtKB-KW"/>
</dbReference>
<dbReference type="SUPFAM" id="SSF55874">
    <property type="entry name" value="ATPase domain of HSP90 chaperone/DNA topoisomerase II/histidine kinase"/>
    <property type="match status" value="1"/>
</dbReference>
<keyword evidence="3" id="KW-0547">Nucleotide-binding</keyword>
<evidence type="ECO:0000313" key="3">
    <source>
        <dbReference type="EMBL" id="PHI28814.1"/>
    </source>
</evidence>
<evidence type="ECO:0000259" key="2">
    <source>
        <dbReference type="Pfam" id="PF13581"/>
    </source>
</evidence>
<feature type="domain" description="Histidine kinase/HSP90-like ATPase" evidence="2">
    <location>
        <begin position="17"/>
        <end position="147"/>
    </location>
</feature>
<reference evidence="3" key="2">
    <citation type="submission" date="2017-09" db="EMBL/GenBank/DDBJ databases">
        <title>FDA dAtabase for Regulatory Grade micrObial Sequences (FDA-ARGOS): Supporting development and validation of Infectious Disease Dx tests.</title>
        <authorList>
            <person name="Minogue T."/>
            <person name="Wolcott M."/>
            <person name="Wasieloski L."/>
            <person name="Aguilar W."/>
            <person name="Moore D."/>
            <person name="Tallon L.J."/>
            <person name="Sadzewicz L."/>
            <person name="Ott S."/>
            <person name="Zhao X."/>
            <person name="Nagaraj S."/>
            <person name="Vavikolanu K."/>
            <person name="Aluvathingal J."/>
            <person name="Nadendla S."/>
            <person name="Sichtig H."/>
        </authorList>
    </citation>
    <scope>NUCLEOTIDE SEQUENCE</scope>
    <source>
        <strain evidence="3">FDAARGOS_387</strain>
    </source>
</reference>
<dbReference type="OrthoDB" id="6485290at2"/>
<sequence>MRDHQGEVPAQLSHITLPASLSSLRALHEKLVQFIEPLPIDSDIGYAIDLALNEAFINVVKHGVNYDASQNIVIEMRYDNNQLVLMLQDQGKPIPSELLNNKSALSHYPELLTPDSWPESGMGLMMMFNSVDEINYEVKDGVNYLSLIINTEIQA</sequence>
<accession>A0A2C6DJ89</accession>
<evidence type="ECO:0000256" key="1">
    <source>
        <dbReference type="ARBA" id="ARBA00022527"/>
    </source>
</evidence>
<reference evidence="5" key="1">
    <citation type="submission" date="2017-09" db="EMBL/GenBank/DDBJ databases">
        <title>FDA dAtabase for Regulatory Grade micrObial Sequences (FDA-ARGOS): Supporting development and validation of Infectious Disease Dx tests.</title>
        <authorList>
            <person name="Minogue T."/>
            <person name="Wolcott M."/>
            <person name="Wasieloski L."/>
            <person name="Aguilar W."/>
            <person name="Moore D."/>
            <person name="Tallon L."/>
            <person name="Sadzewicz L."/>
            <person name="Ott S."/>
            <person name="Zhao X."/>
            <person name="Nagaraj S."/>
            <person name="Vavikolanu K."/>
            <person name="Aluvathingal J."/>
            <person name="Nadendla S."/>
            <person name="Sichtig H."/>
        </authorList>
    </citation>
    <scope>NUCLEOTIDE SEQUENCE [LARGE SCALE GENOMIC DNA]</scope>
    <source>
        <strain evidence="5">FDAARGOS_387</strain>
    </source>
</reference>
<dbReference type="EMBL" id="PDDX01000001">
    <property type="protein sequence ID" value="PHI28814.1"/>
    <property type="molecule type" value="Genomic_DNA"/>
</dbReference>
<organism evidence="3 5">
    <name type="scientific">Budvicia aquatica</name>
    <dbReference type="NCBI Taxonomy" id="82979"/>
    <lineage>
        <taxon>Bacteria</taxon>
        <taxon>Pseudomonadati</taxon>
        <taxon>Pseudomonadota</taxon>
        <taxon>Gammaproteobacteria</taxon>
        <taxon>Enterobacterales</taxon>
        <taxon>Budviciaceae</taxon>
        <taxon>Budvicia</taxon>
    </lineage>
</organism>
<gene>
    <name evidence="3" type="ORF">CRN84_05540</name>
    <name evidence="4" type="ORF">NCTC12282_01833</name>
</gene>
<keyword evidence="3" id="KW-0067">ATP-binding</keyword>
<proteinExistence type="predicted"/>
<keyword evidence="1" id="KW-0723">Serine/threonine-protein kinase</keyword>
<reference evidence="4 6" key="3">
    <citation type="submission" date="2019-03" db="EMBL/GenBank/DDBJ databases">
        <authorList>
            <consortium name="Pathogen Informatics"/>
        </authorList>
    </citation>
    <scope>NUCLEOTIDE SEQUENCE [LARGE SCALE GENOMIC DNA]</scope>
    <source>
        <strain evidence="4 6">NCTC12282</strain>
    </source>
</reference>
<evidence type="ECO:0000313" key="6">
    <source>
        <dbReference type="Proteomes" id="UP000373449"/>
    </source>
</evidence>
<keyword evidence="4" id="KW-0418">Kinase</keyword>
<keyword evidence="4" id="KW-0808">Transferase</keyword>
<dbReference type="STRING" id="1111728.GCA_000427805_02502"/>
<dbReference type="Proteomes" id="UP000224974">
    <property type="component" value="Unassembled WGS sequence"/>
</dbReference>
<dbReference type="RefSeq" id="WP_051323546.1">
    <property type="nucleotide sequence ID" value="NZ_BRLG01000001.1"/>
</dbReference>
<dbReference type="Pfam" id="PF13581">
    <property type="entry name" value="HATPase_c_2"/>
    <property type="match status" value="1"/>
</dbReference>
<dbReference type="EMBL" id="CAADJA010000002">
    <property type="protein sequence ID" value="VFS46903.1"/>
    <property type="molecule type" value="Genomic_DNA"/>
</dbReference>
<dbReference type="CDD" id="cd16936">
    <property type="entry name" value="HATPase_RsbW-like"/>
    <property type="match status" value="1"/>
</dbReference>
<evidence type="ECO:0000313" key="4">
    <source>
        <dbReference type="EMBL" id="VFS46903.1"/>
    </source>
</evidence>
<name>A0A2C6DJ89_9GAMM</name>
<evidence type="ECO:0000313" key="5">
    <source>
        <dbReference type="Proteomes" id="UP000224974"/>
    </source>
</evidence>
<dbReference type="AlphaFoldDB" id="A0A2C6DJ89"/>
<dbReference type="GO" id="GO:0004674">
    <property type="term" value="F:protein serine/threonine kinase activity"/>
    <property type="evidence" value="ECO:0007669"/>
    <property type="project" value="UniProtKB-KW"/>
</dbReference>
<dbReference type="InterPro" id="IPR003594">
    <property type="entry name" value="HATPase_dom"/>
</dbReference>
<dbReference type="InterPro" id="IPR050267">
    <property type="entry name" value="Anti-sigma-factor_SerPK"/>
</dbReference>
<protein>
    <submittedName>
        <fullName evidence="3">ATP-binding protein</fullName>
    </submittedName>
    <submittedName>
        <fullName evidence="4">Serine-protein kinase RsbW</fullName>
    </submittedName>
</protein>
<dbReference type="InterPro" id="IPR036890">
    <property type="entry name" value="HATPase_C_sf"/>
</dbReference>
<dbReference type="Gene3D" id="3.30.565.10">
    <property type="entry name" value="Histidine kinase-like ATPase, C-terminal domain"/>
    <property type="match status" value="1"/>
</dbReference>